<accession>A0A3L7ANJ7</accession>
<evidence type="ECO:0000256" key="1">
    <source>
        <dbReference type="ARBA" id="ARBA00023295"/>
    </source>
</evidence>
<dbReference type="Proteomes" id="UP000269438">
    <property type="component" value="Unassembled WGS sequence"/>
</dbReference>
<keyword evidence="4" id="KW-0812">Transmembrane</keyword>
<dbReference type="EMBL" id="RCUY01000009">
    <property type="protein sequence ID" value="RLP82029.1"/>
    <property type="molecule type" value="Genomic_DNA"/>
</dbReference>
<evidence type="ECO:0000256" key="3">
    <source>
        <dbReference type="SAM" id="MobiDB-lite"/>
    </source>
</evidence>
<dbReference type="PROSITE" id="PS50853">
    <property type="entry name" value="FN3"/>
    <property type="match status" value="1"/>
</dbReference>
<evidence type="ECO:0000259" key="5">
    <source>
        <dbReference type="PROSITE" id="PS50853"/>
    </source>
</evidence>
<dbReference type="GO" id="GO:0016798">
    <property type="term" value="F:hydrolase activity, acting on glycosyl bonds"/>
    <property type="evidence" value="ECO:0007669"/>
    <property type="project" value="UniProtKB-KW"/>
</dbReference>
<protein>
    <submittedName>
        <fullName evidence="6">Fibronectin type III domain-containing protein</fullName>
    </submittedName>
</protein>
<feature type="transmembrane region" description="Helical" evidence="4">
    <location>
        <begin position="27"/>
        <end position="46"/>
    </location>
</feature>
<proteinExistence type="predicted"/>
<keyword evidence="2" id="KW-0624">Polysaccharide degradation</keyword>
<dbReference type="InterPro" id="IPR013783">
    <property type="entry name" value="Ig-like_fold"/>
</dbReference>
<dbReference type="InterPro" id="IPR003961">
    <property type="entry name" value="FN3_dom"/>
</dbReference>
<keyword evidence="4" id="KW-0472">Membrane</keyword>
<dbReference type="Gene3D" id="2.60.40.10">
    <property type="entry name" value="Immunoglobulins"/>
    <property type="match status" value="1"/>
</dbReference>
<keyword evidence="7" id="KW-1185">Reference proteome</keyword>
<keyword evidence="2" id="KW-0119">Carbohydrate metabolism</keyword>
<keyword evidence="1" id="KW-0326">Glycosidase</keyword>
<dbReference type="OrthoDB" id="5241356at2"/>
<evidence type="ECO:0000256" key="4">
    <source>
        <dbReference type="SAM" id="Phobius"/>
    </source>
</evidence>
<name>A0A3L7ANJ7_9MICO</name>
<gene>
    <name evidence="6" type="ORF">D9V34_09400</name>
</gene>
<sequence length="2053" mass="212432">MGIRATLSASWGIGGAERRSRRQRGKVIAWVAGGTAVAVVATLAVFSEGYQAQELPRTETAVWVSRDAGQYARVNTETGELDTVRKATEPAQVIQAGRSSVLFGAGLSRAWAINAAFPEDLVAGDGPGKAAGEDATADQNADPAATPEPSGAKDSSGPAAESTPSGTREVLSAGNFFAFRTESGEVFAGTLAESDAEASLAGTSAPAPATGRITGASPVDPLAGNATAGPSPSADAEGKPAARPHYEATQIALAADGTLKMFSAGESRVRSFNIARSEFEGNGDKVPAAAAKAKEPQLTTSGGRWALLDPTTGDLWRQGEGSVTKLEIGTDALLQAGDAQTGDDILIADDAGLWSVAEDGKVTRTVTARGTPAQPTRVDGTGYGAWLDTGAGTLWTGGSKTIDLAYDAASGAADRRLDPVIQTNGTRAVLSERQTGMLWMLPDGTPIPLSQWTLNQPPRQDTGTVVVDDATEEMPPIAVPDSFGVRAGGQTELPVMLNDYDPNKKDVLSIVPESVTGVEPAGFGQVSVLPGNQRLAIQVADSATGTATFSYKITDGTMESETASVTLTVRAPEENSAPVWCGVEGCQLSWPTPQVTPGGTLSLPIMEGWVDPEGDPITLLSARSTDPAAPIRAVATEDGRIVLRHTDQNAPDGQVPVEVTVADSQGIETTRTLNVTVSSSAAPVVEPMVVTVPVGQSLDVNALERVSGGSGSFELVDAVQPQGSSAGLQTVPQQARGVVAVTPSQPGSYVIQTSVRDSVTSTEQTGVIRVVAPETVPALTLPPTRAYVRPLQDTVVSVLDVIPALADRVVTVDQATVLTGTLNVAPIERESLRISGTTDTGAAGLVGTARITVSDGQGQSATGQLTVFQVPETGTDPVIALPDRATVRAGNVVDINVLENDVVGSGERLNLDPTITGSGADGELAFASGNTLRYLAPKAPGTYTVSYTAYQESAPEKSDIGRVQITVLPEGNNRPPTPAALTARVLPGQESRVRVPLSGVDPDGDRVRLVSVESKDAVSSTVATSGNEIVLSIAETAKPGLVTVGYTVRDPEGADGTGTIRVSIGEIAADPGAPITISDSVRLVRGSNAVTTVEPLLNDVDPAQGKLELLTVVPETGADPQSPEYRALADLLDLSEIKRGRVGIHSTPNGGSFSFRYTVRSSASKSTAEGRISVFVSDRVGTQAPVVVDTTLTARDRAVLATTGVDVRTDRVRWAAGDPGKLELSPWGAGADRFTASGPKLIGEYRPEGGVVPFKLAGPDNDGGQTVAYGLLIMPSLDELQVTLRPGLAPIGVDENKSVATSVDDVIERIPGERIELRAGDLPTQRSQATCSAAGNEIRYSAGAEAPWQDRCMIEVRVQGQKIWTKLAVPYLIVPREPKVELTPLSRVVRPGSDETINVATDMIRWQGDRAGDLGKLRFALGGAGRVFQVSQDGSQIRVTARADAPPGTEERFNIDVSGAGEARATLTLRVGDVPRELPRGATVNKQCTVGSGGCRVTAVGIPGEFDPFAGKVGGGLVLDSISASACPLARFGRSGTSDIDITWPAGQTAGGTCTVPFQVRDAQGRLGEGRLEFDAQGLPAAPTSITTVAYTGTSVSLEVALGEAQAAHPAVTGVSLSADGRGGAGRCAPSTPGSYRCEVSGLTNGTKQRFSARAVNAVGESPETTPVTSWAYQVPTVTSVGATTRYDAQGTTPSSGIAVVTIAAAADARAFRIEGQQNEIVRSGATTQVELTLPAGPQTIRVTPLSTFEPPIPGGPTEGTRGEATVSVAGQPAVSGRLALRPADPTTLIASGVQVNMNGAPGSGTVVYRYKVRWMGEPAACAVDGAGNLVRENGDSTSGQLSGLNRFFTYNVRACVSNGFGVASSDVVALSPGGELPPPEIVSGYEVNPDSVKTPSGDFEYRLRTQPNVLAQDGMFLMYQTNGGSPSRTFSLDPTRIITEASVYQCLNDEPNNCSRPARIAPITATNEVTVTKVPACLPADTKDAGTLEISGSARGSFTVKIVPPTAEAPTLMSLVISWTGNFQKLKELAIPVKVCGGAPPAGDSTTERTTP</sequence>
<keyword evidence="4" id="KW-1133">Transmembrane helix</keyword>
<dbReference type="GO" id="GO:0000272">
    <property type="term" value="P:polysaccharide catabolic process"/>
    <property type="evidence" value="ECO:0007669"/>
    <property type="project" value="UniProtKB-KW"/>
</dbReference>
<feature type="region of interest" description="Disordered" evidence="3">
    <location>
        <begin position="124"/>
        <end position="167"/>
    </location>
</feature>
<dbReference type="Pfam" id="PF17963">
    <property type="entry name" value="Big_9"/>
    <property type="match status" value="2"/>
</dbReference>
<feature type="domain" description="Fibronectin type-III" evidence="5">
    <location>
        <begin position="1582"/>
        <end position="1675"/>
    </location>
</feature>
<comment type="caution">
    <text evidence="6">The sequence shown here is derived from an EMBL/GenBank/DDBJ whole genome shotgun (WGS) entry which is preliminary data.</text>
</comment>
<reference evidence="6 7" key="1">
    <citation type="submission" date="2018-10" db="EMBL/GenBank/DDBJ databases">
        <authorList>
            <person name="Li J."/>
        </authorList>
    </citation>
    <scope>NUCLEOTIDE SEQUENCE [LARGE SCALE GENOMIC DNA]</scope>
    <source>
        <strain evidence="6 7">JCM 11654</strain>
    </source>
</reference>
<dbReference type="CDD" id="cd00063">
    <property type="entry name" value="FN3"/>
    <property type="match status" value="1"/>
</dbReference>
<keyword evidence="1" id="KW-0378">Hydrolase</keyword>
<feature type="region of interest" description="Disordered" evidence="3">
    <location>
        <begin position="202"/>
        <end position="243"/>
    </location>
</feature>
<dbReference type="RefSeq" id="WP_121688585.1">
    <property type="nucleotide sequence ID" value="NZ_RCUY01000009.1"/>
</dbReference>
<organism evidence="6 7">
    <name type="scientific">Mycetocola lacteus</name>
    <dbReference type="NCBI Taxonomy" id="76637"/>
    <lineage>
        <taxon>Bacteria</taxon>
        <taxon>Bacillati</taxon>
        <taxon>Actinomycetota</taxon>
        <taxon>Actinomycetes</taxon>
        <taxon>Micrococcales</taxon>
        <taxon>Microbacteriaceae</taxon>
        <taxon>Mycetocola</taxon>
    </lineage>
</organism>
<dbReference type="InterPro" id="IPR036116">
    <property type="entry name" value="FN3_sf"/>
</dbReference>
<evidence type="ECO:0000256" key="2">
    <source>
        <dbReference type="ARBA" id="ARBA00023326"/>
    </source>
</evidence>
<dbReference type="SUPFAM" id="SSF49265">
    <property type="entry name" value="Fibronectin type III"/>
    <property type="match status" value="1"/>
</dbReference>
<evidence type="ECO:0000313" key="7">
    <source>
        <dbReference type="Proteomes" id="UP000269438"/>
    </source>
</evidence>
<evidence type="ECO:0000313" key="6">
    <source>
        <dbReference type="EMBL" id="RLP82029.1"/>
    </source>
</evidence>